<dbReference type="InterPro" id="IPR036864">
    <property type="entry name" value="Zn2-C6_fun-type_DNA-bd_sf"/>
</dbReference>
<dbReference type="EMBL" id="KZ805555">
    <property type="protein sequence ID" value="PVH94014.1"/>
    <property type="molecule type" value="Genomic_DNA"/>
</dbReference>
<comment type="subcellular location">
    <subcellularLocation>
        <location evidence="1">Nucleus</location>
    </subcellularLocation>
</comment>
<evidence type="ECO:0000256" key="3">
    <source>
        <dbReference type="ARBA" id="ARBA00023125"/>
    </source>
</evidence>
<dbReference type="GO" id="GO:0000976">
    <property type="term" value="F:transcription cis-regulatory region binding"/>
    <property type="evidence" value="ECO:0007669"/>
    <property type="project" value="TreeGrafter"/>
</dbReference>
<dbReference type="SUPFAM" id="SSF57701">
    <property type="entry name" value="Zn2/Cys6 DNA-binding domain"/>
    <property type="match status" value="1"/>
</dbReference>
<reference evidence="7 8" key="1">
    <citation type="journal article" date="2018" name="Sci. Rep.">
        <title>Comparative genomics provides insights into the lifestyle and reveals functional heterogeneity of dark septate endophytic fungi.</title>
        <authorList>
            <person name="Knapp D.G."/>
            <person name="Nemeth J.B."/>
            <person name="Barry K."/>
            <person name="Hainaut M."/>
            <person name="Henrissat B."/>
            <person name="Johnson J."/>
            <person name="Kuo A."/>
            <person name="Lim J.H.P."/>
            <person name="Lipzen A."/>
            <person name="Nolan M."/>
            <person name="Ohm R.A."/>
            <person name="Tamas L."/>
            <person name="Grigoriev I.V."/>
            <person name="Spatafora J.W."/>
            <person name="Nagy L.G."/>
            <person name="Kovacs G.M."/>
        </authorList>
    </citation>
    <scope>NUCLEOTIDE SEQUENCE [LARGE SCALE GENOMIC DNA]</scope>
    <source>
        <strain evidence="7 8">DSE2036</strain>
    </source>
</reference>
<dbReference type="Proteomes" id="UP000244855">
    <property type="component" value="Unassembled WGS sequence"/>
</dbReference>
<evidence type="ECO:0008006" key="9">
    <source>
        <dbReference type="Google" id="ProtNLM"/>
    </source>
</evidence>
<dbReference type="PANTHER" id="PTHR31845:SF18">
    <property type="entry name" value="ZN(II)2CYS6 TRANSCRIPTION FACTOR (EUROFUNG)"/>
    <property type="match status" value="1"/>
</dbReference>
<keyword evidence="2" id="KW-0805">Transcription regulation</keyword>
<name>A0A2V1D9Z4_9PLEO</name>
<keyword evidence="4" id="KW-0804">Transcription</keyword>
<dbReference type="GO" id="GO:0005634">
    <property type="term" value="C:nucleus"/>
    <property type="evidence" value="ECO:0007669"/>
    <property type="project" value="UniProtKB-SubCell"/>
</dbReference>
<feature type="compositionally biased region" description="Low complexity" evidence="6">
    <location>
        <begin position="115"/>
        <end position="126"/>
    </location>
</feature>
<feature type="region of interest" description="Disordered" evidence="6">
    <location>
        <begin position="106"/>
        <end position="135"/>
    </location>
</feature>
<evidence type="ECO:0000313" key="8">
    <source>
        <dbReference type="Proteomes" id="UP000244855"/>
    </source>
</evidence>
<evidence type="ECO:0000256" key="2">
    <source>
        <dbReference type="ARBA" id="ARBA00023015"/>
    </source>
</evidence>
<evidence type="ECO:0000313" key="7">
    <source>
        <dbReference type="EMBL" id="PVH94014.1"/>
    </source>
</evidence>
<dbReference type="Gene3D" id="4.10.240.10">
    <property type="entry name" value="Zn(2)-C6 fungal-type DNA-binding domain"/>
    <property type="match status" value="1"/>
</dbReference>
<organism evidence="7 8">
    <name type="scientific">Periconia macrospinosa</name>
    <dbReference type="NCBI Taxonomy" id="97972"/>
    <lineage>
        <taxon>Eukaryota</taxon>
        <taxon>Fungi</taxon>
        <taxon>Dikarya</taxon>
        <taxon>Ascomycota</taxon>
        <taxon>Pezizomycotina</taxon>
        <taxon>Dothideomycetes</taxon>
        <taxon>Pleosporomycetidae</taxon>
        <taxon>Pleosporales</taxon>
        <taxon>Massarineae</taxon>
        <taxon>Periconiaceae</taxon>
        <taxon>Periconia</taxon>
    </lineage>
</organism>
<dbReference type="GO" id="GO:0008270">
    <property type="term" value="F:zinc ion binding"/>
    <property type="evidence" value="ECO:0007669"/>
    <property type="project" value="InterPro"/>
</dbReference>
<keyword evidence="8" id="KW-1185">Reference proteome</keyword>
<evidence type="ECO:0000256" key="1">
    <source>
        <dbReference type="ARBA" id="ARBA00004123"/>
    </source>
</evidence>
<dbReference type="STRING" id="97972.A0A2V1D9Z4"/>
<dbReference type="GO" id="GO:0000981">
    <property type="term" value="F:DNA-binding transcription factor activity, RNA polymerase II-specific"/>
    <property type="evidence" value="ECO:0007669"/>
    <property type="project" value="InterPro"/>
</dbReference>
<evidence type="ECO:0000256" key="5">
    <source>
        <dbReference type="ARBA" id="ARBA00023242"/>
    </source>
</evidence>
<evidence type="ECO:0000256" key="4">
    <source>
        <dbReference type="ARBA" id="ARBA00023163"/>
    </source>
</evidence>
<dbReference type="OrthoDB" id="1600564at2759"/>
<dbReference type="CDD" id="cd12148">
    <property type="entry name" value="fungal_TF_MHR"/>
    <property type="match status" value="1"/>
</dbReference>
<evidence type="ECO:0000256" key="6">
    <source>
        <dbReference type="SAM" id="MobiDB-lite"/>
    </source>
</evidence>
<dbReference type="InterPro" id="IPR051089">
    <property type="entry name" value="prtT"/>
</dbReference>
<protein>
    <recommendedName>
        <fullName evidence="9">Zn(2)-C6 fungal-type domain-containing protein</fullName>
    </recommendedName>
</protein>
<gene>
    <name evidence="7" type="ORF">DM02DRAFT_540322</name>
</gene>
<keyword evidence="5" id="KW-0539">Nucleus</keyword>
<dbReference type="AlphaFoldDB" id="A0A2V1D9Z4"/>
<dbReference type="PANTHER" id="PTHR31845">
    <property type="entry name" value="FINGER DOMAIN PROTEIN, PUTATIVE-RELATED"/>
    <property type="match status" value="1"/>
</dbReference>
<keyword evidence="3" id="KW-0238">DNA-binding</keyword>
<sequence>MPRHVAPSTLACMHCFKSKCKCVSRPDGQGCERCYRLNKQCRSSDSVRKNANAYRRQNSAARIRSLEAKVDSLVQLLSIVSQSPAISATLGHVSREDGFAQLLHPDVDDQDATDDAASSTTSSPSPNGRSDDALDAEVPFSSDAEAHLATFRNKMLPSFSFIHLSPTVTAEQLQRDRPLFMRAVMAVATSSKSQKIVYGRKFKEILANSTLLENQNSLDLLQALLVFIAWGYDHMHTPSSTPSRLMMLAIALACELRLDKPLPSDEHMMKPMVDESFEQQHNQSQDWFVAEEQRAVLACYALSSIISIYFAQIDVMKWKPRMEESLRTIESNSGCPADVAFAFQVRLQQLAQKAVQFREQREWDFARVGVDPGPDLSACFYIRTLQTQLQQLNDALPHRLRERGTLIMHRHYIELCVNETGRNLYLHANPSLAPITAAQSNLAIDELDFSWRSVGTIKAWMHAFFTLSPGECGGLSFIHQAQLARCLMVLYRLSTYVHPGWDCNLVRNTLDILSVLDGVARNFELASREAGERVPEDQFMSLAGLMRKFRDKAASEMGRNASSIGGGLLINGSTETMATCGSETTTVLQEAMLLQPMGAGDAQFLDSIFRDFGHSWSV</sequence>
<accession>A0A2V1D9Z4</accession>
<proteinExistence type="predicted"/>